<dbReference type="InParanoid" id="M7XA08"/>
<sequence>MVYLGLMAEIRFFLAQKTAIQGQLFMTKVSRDIDSGGGSWDYLRGLPYR</sequence>
<protein>
    <submittedName>
        <fullName evidence="1">Uncharacterized protein</fullName>
    </submittedName>
</protein>
<comment type="caution">
    <text evidence="1">The sequence shown here is derived from an EMBL/GenBank/DDBJ whole genome shotgun (WGS) entry which is preliminary data.</text>
</comment>
<proteinExistence type="predicted"/>
<dbReference type="Proteomes" id="UP000010953">
    <property type="component" value="Unassembled WGS sequence"/>
</dbReference>
<name>M7XA08_9BACT</name>
<gene>
    <name evidence="1" type="ORF">C943_02118</name>
</gene>
<dbReference type="EMBL" id="AMZY02000019">
    <property type="protein sequence ID" value="EMS31463.1"/>
    <property type="molecule type" value="Genomic_DNA"/>
</dbReference>
<organism evidence="1 2">
    <name type="scientific">Mariniradius saccharolyticus AK6</name>
    <dbReference type="NCBI Taxonomy" id="1239962"/>
    <lineage>
        <taxon>Bacteria</taxon>
        <taxon>Pseudomonadati</taxon>
        <taxon>Bacteroidota</taxon>
        <taxon>Cytophagia</taxon>
        <taxon>Cytophagales</taxon>
        <taxon>Cyclobacteriaceae</taxon>
        <taxon>Mariniradius</taxon>
    </lineage>
</organism>
<evidence type="ECO:0000313" key="2">
    <source>
        <dbReference type="Proteomes" id="UP000010953"/>
    </source>
</evidence>
<keyword evidence="2" id="KW-1185">Reference proteome</keyword>
<accession>M7XA08</accession>
<evidence type="ECO:0000313" key="1">
    <source>
        <dbReference type="EMBL" id="EMS31463.1"/>
    </source>
</evidence>
<reference evidence="1" key="1">
    <citation type="submission" date="2013-01" db="EMBL/GenBank/DDBJ databases">
        <title>Genome assembly of Mariniradius saccharolyticus AK6.</title>
        <authorList>
            <person name="Vaidya B."/>
            <person name="Khatri I."/>
            <person name="Tanuku N.R.S."/>
            <person name="Subramanian S."/>
            <person name="Pinnaka A."/>
        </authorList>
    </citation>
    <scope>NUCLEOTIDE SEQUENCE [LARGE SCALE GENOMIC DNA]</scope>
    <source>
        <strain evidence="1">AK6</strain>
    </source>
</reference>
<dbReference type="AlphaFoldDB" id="M7XA08"/>